<sequence length="96" mass="11080">MSESEQQTRMRERPTMEAAEESTRDVAILASGVSVLLAWHQFFIRGNRERGLFIGLWPPTILAFASYFNQKRMQQRLESLKPSSIIDSLDQMFGSR</sequence>
<feature type="transmembrane region" description="Helical" evidence="2">
    <location>
        <begin position="50"/>
        <end position="68"/>
    </location>
</feature>
<dbReference type="Proteomes" id="UP000186914">
    <property type="component" value="Unassembled WGS sequence"/>
</dbReference>
<gene>
    <name evidence="3" type="ORF">SAMN05421858_1013</name>
</gene>
<evidence type="ECO:0000256" key="2">
    <source>
        <dbReference type="SAM" id="Phobius"/>
    </source>
</evidence>
<evidence type="ECO:0000313" key="4">
    <source>
        <dbReference type="Proteomes" id="UP000186914"/>
    </source>
</evidence>
<protein>
    <submittedName>
        <fullName evidence="3">Uncharacterized protein</fullName>
    </submittedName>
</protein>
<name>A0A1N6X6X3_9EURY</name>
<feature type="compositionally biased region" description="Basic and acidic residues" evidence="1">
    <location>
        <begin position="1"/>
        <end position="15"/>
    </location>
</feature>
<reference evidence="4" key="1">
    <citation type="submission" date="2017-01" db="EMBL/GenBank/DDBJ databases">
        <authorList>
            <person name="Varghese N."/>
            <person name="Submissions S."/>
        </authorList>
    </citation>
    <scope>NUCLEOTIDE SEQUENCE [LARGE SCALE GENOMIC DNA]</scope>
    <source>
        <strain evidence="4">CGMCC 1.7737</strain>
    </source>
</reference>
<dbReference type="EMBL" id="FTNO01000001">
    <property type="protein sequence ID" value="SIQ98076.1"/>
    <property type="molecule type" value="Genomic_DNA"/>
</dbReference>
<keyword evidence="2" id="KW-0472">Membrane</keyword>
<dbReference type="AlphaFoldDB" id="A0A1N6X6X3"/>
<keyword evidence="4" id="KW-1185">Reference proteome</keyword>
<evidence type="ECO:0000313" key="3">
    <source>
        <dbReference type="EMBL" id="SIQ98076.1"/>
    </source>
</evidence>
<proteinExistence type="predicted"/>
<evidence type="ECO:0000256" key="1">
    <source>
        <dbReference type="SAM" id="MobiDB-lite"/>
    </source>
</evidence>
<dbReference type="RefSeq" id="WP_076428511.1">
    <property type="nucleotide sequence ID" value="NZ_FTNO01000001.1"/>
</dbReference>
<accession>A0A1N6X6X3</accession>
<keyword evidence="2" id="KW-0812">Transmembrane</keyword>
<keyword evidence="2" id="KW-1133">Transmembrane helix</keyword>
<feature type="region of interest" description="Disordered" evidence="1">
    <location>
        <begin position="1"/>
        <end position="21"/>
    </location>
</feature>
<organism evidence="3 4">
    <name type="scientific">Haladaptatus litoreus</name>
    <dbReference type="NCBI Taxonomy" id="553468"/>
    <lineage>
        <taxon>Archaea</taxon>
        <taxon>Methanobacteriati</taxon>
        <taxon>Methanobacteriota</taxon>
        <taxon>Stenosarchaea group</taxon>
        <taxon>Halobacteria</taxon>
        <taxon>Halobacteriales</taxon>
        <taxon>Haladaptataceae</taxon>
        <taxon>Haladaptatus</taxon>
    </lineage>
</organism>